<protein>
    <submittedName>
        <fullName evidence="2">ABM superfamily monooxygenase</fullName>
    </submittedName>
</protein>
<dbReference type="GO" id="GO:0004497">
    <property type="term" value="F:monooxygenase activity"/>
    <property type="evidence" value="ECO:0007669"/>
    <property type="project" value="UniProtKB-KW"/>
</dbReference>
<accession>A0A829YBV9</accession>
<keyword evidence="2" id="KW-0503">Monooxygenase</keyword>
<proteinExistence type="predicted"/>
<dbReference type="Proteomes" id="UP000445000">
    <property type="component" value="Unassembled WGS sequence"/>
</dbReference>
<comment type="caution">
    <text evidence="2">The sequence shown here is derived from an EMBL/GenBank/DDBJ whole genome shotgun (WGS) entry which is preliminary data.</text>
</comment>
<evidence type="ECO:0000259" key="1">
    <source>
        <dbReference type="PROSITE" id="PS51725"/>
    </source>
</evidence>
<dbReference type="SUPFAM" id="SSF54909">
    <property type="entry name" value="Dimeric alpha+beta barrel"/>
    <property type="match status" value="1"/>
</dbReference>
<reference evidence="3" key="1">
    <citation type="submission" date="2020-01" db="EMBL/GenBank/DDBJ databases">
        <title>'Steroidobacter agaridevorans' sp. nov., agar-degrading bacteria isolated from rhizosphere soils.</title>
        <authorList>
            <person name="Ikenaga M."/>
            <person name="Kataoka M."/>
            <person name="Murouchi A."/>
            <person name="Katsuragi S."/>
            <person name="Sakai M."/>
        </authorList>
    </citation>
    <scope>NUCLEOTIDE SEQUENCE [LARGE SCALE GENOMIC DNA]</scope>
    <source>
        <strain evidence="3">YU21-B</strain>
    </source>
</reference>
<dbReference type="PROSITE" id="PS51257">
    <property type="entry name" value="PROKAR_LIPOPROTEIN"/>
    <property type="match status" value="1"/>
</dbReference>
<dbReference type="EMBL" id="BLJN01000002">
    <property type="protein sequence ID" value="GFE80759.1"/>
    <property type="molecule type" value="Genomic_DNA"/>
</dbReference>
<dbReference type="InterPro" id="IPR007138">
    <property type="entry name" value="ABM_dom"/>
</dbReference>
<evidence type="ECO:0000313" key="2">
    <source>
        <dbReference type="EMBL" id="GFE80759.1"/>
    </source>
</evidence>
<keyword evidence="3" id="KW-1185">Reference proteome</keyword>
<dbReference type="InterPro" id="IPR011008">
    <property type="entry name" value="Dimeric_a/b-barrel"/>
</dbReference>
<feature type="domain" description="ABM" evidence="1">
    <location>
        <begin position="36"/>
        <end position="121"/>
    </location>
</feature>
<dbReference type="AlphaFoldDB" id="A0A829YBV9"/>
<dbReference type="Gene3D" id="3.30.70.100">
    <property type="match status" value="1"/>
</dbReference>
<dbReference type="PROSITE" id="PS51725">
    <property type="entry name" value="ABM"/>
    <property type="match status" value="1"/>
</dbReference>
<dbReference type="Pfam" id="PF03992">
    <property type="entry name" value="ABM"/>
    <property type="match status" value="1"/>
</dbReference>
<evidence type="ECO:0000313" key="3">
    <source>
        <dbReference type="Proteomes" id="UP000445000"/>
    </source>
</evidence>
<keyword evidence="2" id="KW-0560">Oxidoreductase</keyword>
<gene>
    <name evidence="2" type="ORF">GCM10011487_27590</name>
</gene>
<name>A0A829YBV9_9GAMM</name>
<organism evidence="2 3">
    <name type="scientific">Steroidobacter agaridevorans</name>
    <dbReference type="NCBI Taxonomy" id="2695856"/>
    <lineage>
        <taxon>Bacteria</taxon>
        <taxon>Pseudomonadati</taxon>
        <taxon>Pseudomonadota</taxon>
        <taxon>Gammaproteobacteria</taxon>
        <taxon>Steroidobacterales</taxon>
        <taxon>Steroidobacteraceae</taxon>
        <taxon>Steroidobacter</taxon>
    </lineage>
</organism>
<sequence length="132" mass="13808">MALGRREFTVAMMATVGGCTLPTTGDNARTGAGHMFGLIGKMTATPGKREELIGLLLEGTEGMPGCLSYIVARDVKDENAIWITEVWDHKDSHAASLKLPAVQATIAKARPMIAGFSDGVTVEPVGGVGLPK</sequence>